<dbReference type="Pfam" id="PF14150">
    <property type="entry name" value="YesK"/>
    <property type="match status" value="1"/>
</dbReference>
<evidence type="ECO:0000256" key="1">
    <source>
        <dbReference type="SAM" id="Phobius"/>
    </source>
</evidence>
<organism evidence="2 3">
    <name type="scientific">Pradoshia eiseniae</name>
    <dbReference type="NCBI Taxonomy" id="2064768"/>
    <lineage>
        <taxon>Bacteria</taxon>
        <taxon>Bacillati</taxon>
        <taxon>Bacillota</taxon>
        <taxon>Bacilli</taxon>
        <taxon>Bacillales</taxon>
        <taxon>Bacillaceae</taxon>
        <taxon>Pradoshia</taxon>
    </lineage>
</organism>
<evidence type="ECO:0008006" key="4">
    <source>
        <dbReference type="Google" id="ProtNLM"/>
    </source>
</evidence>
<comment type="caution">
    <text evidence="2">The sequence shown here is derived from an EMBL/GenBank/DDBJ whole genome shotgun (WGS) entry which is preliminary data.</text>
</comment>
<keyword evidence="3" id="KW-1185">Reference proteome</keyword>
<gene>
    <name evidence="2" type="ORF">CYL18_03560</name>
</gene>
<dbReference type="EMBL" id="PKOZ01000001">
    <property type="protein sequence ID" value="PQD96968.1"/>
    <property type="molecule type" value="Genomic_DNA"/>
</dbReference>
<sequence length="94" mass="10596">MMFFGPFLMALIPGICILLLTWWLSKKDMPLGLRLLPGLMTIAVSFVLFYIGLEYIRGFEGAAYGLLAIFLILFALTSFVFAKSTYNNNATKHH</sequence>
<evidence type="ECO:0000313" key="2">
    <source>
        <dbReference type="EMBL" id="PQD96968.1"/>
    </source>
</evidence>
<dbReference type="InterPro" id="IPR025434">
    <property type="entry name" value="YesK-like"/>
</dbReference>
<dbReference type="Proteomes" id="UP000239663">
    <property type="component" value="Unassembled WGS sequence"/>
</dbReference>
<accession>A0A2S7N4L3</accession>
<keyword evidence="1" id="KW-1133">Transmembrane helix</keyword>
<reference evidence="2 3" key="1">
    <citation type="submission" date="2017-12" db="EMBL/GenBank/DDBJ databases">
        <title>Taxonomic description and draft genome of Pradoshia cofamensis Gen. nov., sp. nov., a thermotolerant bacillale isolated from anterior gut of earthworm Eisenia fetida.</title>
        <authorList>
            <person name="Saha T."/>
            <person name="Chakraborty R."/>
        </authorList>
    </citation>
    <scope>NUCLEOTIDE SEQUENCE [LARGE SCALE GENOMIC DNA]</scope>
    <source>
        <strain evidence="2 3">EAG3</strain>
    </source>
</reference>
<dbReference type="AlphaFoldDB" id="A0A2S7N4L3"/>
<feature type="transmembrane region" description="Helical" evidence="1">
    <location>
        <begin position="36"/>
        <end position="56"/>
    </location>
</feature>
<feature type="transmembrane region" description="Helical" evidence="1">
    <location>
        <begin position="6"/>
        <end position="24"/>
    </location>
</feature>
<evidence type="ECO:0000313" key="3">
    <source>
        <dbReference type="Proteomes" id="UP000239663"/>
    </source>
</evidence>
<proteinExistence type="predicted"/>
<protein>
    <recommendedName>
        <fullName evidence="4">Preprotein translocase subunit SecD</fullName>
    </recommendedName>
</protein>
<feature type="transmembrane region" description="Helical" evidence="1">
    <location>
        <begin position="62"/>
        <end position="82"/>
    </location>
</feature>
<keyword evidence="1" id="KW-0472">Membrane</keyword>
<name>A0A2S7N4L3_9BACI</name>
<dbReference type="RefSeq" id="WP_104848063.1">
    <property type="nucleotide sequence ID" value="NZ_PKOZ01000001.1"/>
</dbReference>
<keyword evidence="1" id="KW-0812">Transmembrane</keyword>